<name>A0A835C290_9POAL</name>
<reference evidence="1" key="1">
    <citation type="submission" date="2020-07" db="EMBL/GenBank/DDBJ databases">
        <title>Genome sequence and genetic diversity analysis of an under-domesticated orphan crop, white fonio (Digitaria exilis).</title>
        <authorList>
            <person name="Bennetzen J.L."/>
            <person name="Chen S."/>
            <person name="Ma X."/>
            <person name="Wang X."/>
            <person name="Yssel A.E.J."/>
            <person name="Chaluvadi S.R."/>
            <person name="Johnson M."/>
            <person name="Gangashetty P."/>
            <person name="Hamidou F."/>
            <person name="Sanogo M.D."/>
            <person name="Zwaenepoel A."/>
            <person name="Wallace J."/>
            <person name="Van De Peer Y."/>
            <person name="Van Deynze A."/>
        </authorList>
    </citation>
    <scope>NUCLEOTIDE SEQUENCE</scope>
    <source>
        <tissue evidence="1">Leaves</tissue>
    </source>
</reference>
<evidence type="ECO:0000313" key="2">
    <source>
        <dbReference type="Proteomes" id="UP000636709"/>
    </source>
</evidence>
<accession>A0A835C290</accession>
<comment type="caution">
    <text evidence="1">The sequence shown here is derived from an EMBL/GenBank/DDBJ whole genome shotgun (WGS) entry which is preliminary data.</text>
</comment>
<sequence>MGLLLICFQPLFSPHLAIQLCYSQFTCLFVGA</sequence>
<gene>
    <name evidence="1" type="ORF">HU200_027201</name>
</gene>
<keyword evidence="2" id="KW-1185">Reference proteome</keyword>
<evidence type="ECO:0000313" key="1">
    <source>
        <dbReference type="EMBL" id="KAF8715543.1"/>
    </source>
</evidence>
<dbReference type="Proteomes" id="UP000636709">
    <property type="component" value="Unassembled WGS sequence"/>
</dbReference>
<dbReference type="EMBL" id="JACEFO010001732">
    <property type="protein sequence ID" value="KAF8715543.1"/>
    <property type="molecule type" value="Genomic_DNA"/>
</dbReference>
<protein>
    <submittedName>
        <fullName evidence="1">Uncharacterized protein</fullName>
    </submittedName>
</protein>
<proteinExistence type="predicted"/>
<organism evidence="1 2">
    <name type="scientific">Digitaria exilis</name>
    <dbReference type="NCBI Taxonomy" id="1010633"/>
    <lineage>
        <taxon>Eukaryota</taxon>
        <taxon>Viridiplantae</taxon>
        <taxon>Streptophyta</taxon>
        <taxon>Embryophyta</taxon>
        <taxon>Tracheophyta</taxon>
        <taxon>Spermatophyta</taxon>
        <taxon>Magnoliopsida</taxon>
        <taxon>Liliopsida</taxon>
        <taxon>Poales</taxon>
        <taxon>Poaceae</taxon>
        <taxon>PACMAD clade</taxon>
        <taxon>Panicoideae</taxon>
        <taxon>Panicodae</taxon>
        <taxon>Paniceae</taxon>
        <taxon>Anthephorinae</taxon>
        <taxon>Digitaria</taxon>
    </lineage>
</organism>
<dbReference type="AlphaFoldDB" id="A0A835C290"/>